<dbReference type="OrthoDB" id="6631218at2759"/>
<evidence type="ECO:0000313" key="2">
    <source>
        <dbReference type="Proteomes" id="UP000801492"/>
    </source>
</evidence>
<dbReference type="AlphaFoldDB" id="A0A8K0C630"/>
<reference evidence="1" key="1">
    <citation type="submission" date="2019-08" db="EMBL/GenBank/DDBJ databases">
        <title>The genome of the North American firefly Photinus pyralis.</title>
        <authorList>
            <consortium name="Photinus pyralis genome working group"/>
            <person name="Fallon T.R."/>
            <person name="Sander Lower S.E."/>
            <person name="Weng J.-K."/>
        </authorList>
    </citation>
    <scope>NUCLEOTIDE SEQUENCE</scope>
    <source>
        <strain evidence="1">TRF0915ILg1</strain>
        <tissue evidence="1">Whole body</tissue>
    </source>
</reference>
<keyword evidence="2" id="KW-1185">Reference proteome</keyword>
<protein>
    <submittedName>
        <fullName evidence="1">Uncharacterized protein</fullName>
    </submittedName>
</protein>
<gene>
    <name evidence="1" type="ORF">ILUMI_26781</name>
</gene>
<accession>A0A8K0C630</accession>
<proteinExistence type="predicted"/>
<evidence type="ECO:0000313" key="1">
    <source>
        <dbReference type="EMBL" id="KAF2879386.1"/>
    </source>
</evidence>
<comment type="caution">
    <text evidence="1">The sequence shown here is derived from an EMBL/GenBank/DDBJ whole genome shotgun (WGS) entry which is preliminary data.</text>
</comment>
<name>A0A8K0C630_IGNLU</name>
<dbReference type="Proteomes" id="UP000801492">
    <property type="component" value="Unassembled WGS sequence"/>
</dbReference>
<dbReference type="EMBL" id="VTPC01091182">
    <property type="protein sequence ID" value="KAF2879386.1"/>
    <property type="molecule type" value="Genomic_DNA"/>
</dbReference>
<organism evidence="1 2">
    <name type="scientific">Ignelater luminosus</name>
    <name type="common">Cucubano</name>
    <name type="synonym">Pyrophorus luminosus</name>
    <dbReference type="NCBI Taxonomy" id="2038154"/>
    <lineage>
        <taxon>Eukaryota</taxon>
        <taxon>Metazoa</taxon>
        <taxon>Ecdysozoa</taxon>
        <taxon>Arthropoda</taxon>
        <taxon>Hexapoda</taxon>
        <taxon>Insecta</taxon>
        <taxon>Pterygota</taxon>
        <taxon>Neoptera</taxon>
        <taxon>Endopterygota</taxon>
        <taxon>Coleoptera</taxon>
        <taxon>Polyphaga</taxon>
        <taxon>Elateriformia</taxon>
        <taxon>Elateroidea</taxon>
        <taxon>Elateridae</taxon>
        <taxon>Agrypninae</taxon>
        <taxon>Pyrophorini</taxon>
        <taxon>Ignelater</taxon>
    </lineage>
</organism>
<sequence>MPSRGRILGDLALSIVEGQHGVFCKNPRIAQRHLWKRNIKKLKVYSELAYIFAGNKPVQIPVEVSPKRSRRRWHFVIETVLKTS</sequence>